<keyword evidence="3" id="KW-1185">Reference proteome</keyword>
<protein>
    <recommendedName>
        <fullName evidence="4">Glycosyltransferase RgtA/B/C/D-like domain-containing protein</fullName>
    </recommendedName>
</protein>
<evidence type="ECO:0000313" key="3">
    <source>
        <dbReference type="Proteomes" id="UP000315914"/>
    </source>
</evidence>
<feature type="transmembrane region" description="Helical" evidence="1">
    <location>
        <begin position="87"/>
        <end position="105"/>
    </location>
</feature>
<feature type="transmembrane region" description="Helical" evidence="1">
    <location>
        <begin position="331"/>
        <end position="350"/>
    </location>
</feature>
<proteinExistence type="predicted"/>
<feature type="transmembrane region" description="Helical" evidence="1">
    <location>
        <begin position="163"/>
        <end position="182"/>
    </location>
</feature>
<feature type="transmembrane region" description="Helical" evidence="1">
    <location>
        <begin position="137"/>
        <end position="156"/>
    </location>
</feature>
<reference evidence="2 3" key="1">
    <citation type="submission" date="2019-06" db="EMBL/GenBank/DDBJ databases">
        <title>Genomic Encyclopedia of Type Strains, Phase IV (KMG-V): Genome sequencing to study the core and pangenomes of soil and plant-associated prokaryotes.</title>
        <authorList>
            <person name="Whitman W."/>
        </authorList>
    </citation>
    <scope>NUCLEOTIDE SEQUENCE [LARGE SCALE GENOMIC DNA]</scope>
    <source>
        <strain evidence="2 3">BR 10556</strain>
    </source>
</reference>
<gene>
    <name evidence="2" type="ORF">FBZ95_106153</name>
</gene>
<dbReference type="RefSeq" id="WP_080140106.1">
    <property type="nucleotide sequence ID" value="NZ_LWIG01000062.1"/>
</dbReference>
<feature type="transmembrane region" description="Helical" evidence="1">
    <location>
        <begin position="357"/>
        <end position="378"/>
    </location>
</feature>
<evidence type="ECO:0008006" key="4">
    <source>
        <dbReference type="Google" id="ProtNLM"/>
    </source>
</evidence>
<evidence type="ECO:0000313" key="2">
    <source>
        <dbReference type="EMBL" id="TWB72438.1"/>
    </source>
</evidence>
<accession>A0A560JMP3</accession>
<keyword evidence="1" id="KW-1133">Transmembrane helix</keyword>
<keyword evidence="1" id="KW-0812">Transmembrane</keyword>
<feature type="transmembrane region" description="Helical" evidence="1">
    <location>
        <begin position="262"/>
        <end position="283"/>
    </location>
</feature>
<comment type="caution">
    <text evidence="2">The sequence shown here is derived from an EMBL/GenBank/DDBJ whole genome shotgun (WGS) entry which is preliminary data.</text>
</comment>
<organism evidence="2 3">
    <name type="scientific">Bradyrhizobium sacchari</name>
    <dbReference type="NCBI Taxonomy" id="1399419"/>
    <lineage>
        <taxon>Bacteria</taxon>
        <taxon>Pseudomonadati</taxon>
        <taxon>Pseudomonadota</taxon>
        <taxon>Alphaproteobacteria</taxon>
        <taxon>Hyphomicrobiales</taxon>
        <taxon>Nitrobacteraceae</taxon>
        <taxon>Bradyrhizobium</taxon>
    </lineage>
</organism>
<dbReference type="Proteomes" id="UP000315914">
    <property type="component" value="Unassembled WGS sequence"/>
</dbReference>
<feature type="transmembrane region" description="Helical" evidence="1">
    <location>
        <begin position="188"/>
        <end position="205"/>
    </location>
</feature>
<evidence type="ECO:0000256" key="1">
    <source>
        <dbReference type="SAM" id="Phobius"/>
    </source>
</evidence>
<name>A0A560JMP3_9BRAD</name>
<feature type="transmembrane region" description="Helical" evidence="1">
    <location>
        <begin position="295"/>
        <end position="319"/>
    </location>
</feature>
<dbReference type="OrthoDB" id="9255790at2"/>
<feature type="transmembrane region" description="Helical" evidence="1">
    <location>
        <begin position="112"/>
        <end position="131"/>
    </location>
</feature>
<keyword evidence="1" id="KW-0472">Membrane</keyword>
<dbReference type="EMBL" id="VITW01000006">
    <property type="protein sequence ID" value="TWB72438.1"/>
    <property type="molecule type" value="Genomic_DNA"/>
</dbReference>
<dbReference type="AlphaFoldDB" id="A0A560JMP3"/>
<dbReference type="STRING" id="1399419.A5906_15070"/>
<sequence length="512" mass="57522">MRFNFEWKVMLAHKMDFTIVIVALFVLAGIGSQLWQPFMLGFEHDDWWLFVRPYVLRDYSNYHPDRPGYFLLSQLILHIWNGSPAEFHWLKVIINLATASSIFWLTLSIQRLFDVSSSALAVGAAVLWLTAPWGMGYTIWATAAFTNVALLSFCASMVQFVRWVELGSWVRFVAATLLWIVSIETYQSTWFGFVPVALAILLSVYERKDARGRLFALAFVLLVIQLACVFHTATTTPKSHTPNTFWIFGHNLRILIEIQIRYLGPFLFAAVLLVVASLIRAAARDGREGYLQLRRIIAGFALAVLGSCGSALLYAAAGYGFTDTGEQSKTSVMFTFWIGIGFSLVVSASAEDRKGRIIGIATLFIAIVATIFSFPSAADPWVIAWERQREVINAIGQQSFPRKLEPGDVVLGDLPSMERNVPVFGAPWSATALLILWEDVVPNIARQPITILSFDGDYNMAWEPGKLTIRPGWEVAGKRLWLWRWRTGEAVLVRSPGPLPRGAFDALFERNQ</sequence>
<feature type="transmembrane region" description="Helical" evidence="1">
    <location>
        <begin position="214"/>
        <end position="233"/>
    </location>
</feature>